<comment type="caution">
    <text evidence="1">The sequence shown here is derived from an EMBL/GenBank/DDBJ whole genome shotgun (WGS) entry which is preliminary data.</text>
</comment>
<name>A0ACC2LHN6_PERAE</name>
<evidence type="ECO:0000313" key="1">
    <source>
        <dbReference type="EMBL" id="KAJ8632549.1"/>
    </source>
</evidence>
<accession>A0ACC2LHN6</accession>
<dbReference type="EMBL" id="CM056816">
    <property type="protein sequence ID" value="KAJ8632549.1"/>
    <property type="molecule type" value="Genomic_DNA"/>
</dbReference>
<keyword evidence="2" id="KW-1185">Reference proteome</keyword>
<proteinExistence type="predicted"/>
<dbReference type="Proteomes" id="UP001234297">
    <property type="component" value="Chromosome 8"/>
</dbReference>
<organism evidence="1 2">
    <name type="scientific">Persea americana</name>
    <name type="common">Avocado</name>
    <dbReference type="NCBI Taxonomy" id="3435"/>
    <lineage>
        <taxon>Eukaryota</taxon>
        <taxon>Viridiplantae</taxon>
        <taxon>Streptophyta</taxon>
        <taxon>Embryophyta</taxon>
        <taxon>Tracheophyta</taxon>
        <taxon>Spermatophyta</taxon>
        <taxon>Magnoliopsida</taxon>
        <taxon>Magnoliidae</taxon>
        <taxon>Laurales</taxon>
        <taxon>Lauraceae</taxon>
        <taxon>Persea</taxon>
    </lineage>
</organism>
<protein>
    <submittedName>
        <fullName evidence="1">Uncharacterized protein</fullName>
    </submittedName>
</protein>
<sequence length="559" mass="62590">MEEMKRPHVVCIPLPAQGHINPMMQLAKLLHSRGFSITFVNTDFSHKLLLKSRGLDSLGDLDGFRFEVISDGLSPSFGHMWEDGKGFCKSVKENCVAPFCDLLRKLHHPSDGHRVTCVISDSFMTFTLKVAEELGIPEVIFCPTAACGFMAFAQYHELMRRGLAPLKDESCIRNGYLDTTIDWIPGMRDIRLRDLGSHLRTTDPNDFFLNFLADEAQKTSTASVIIFNTFDYLEHEILQAIRSIFPPCIYTIGPLSLQCRLLPDNVLKSARLSMWKEETECLKWLDSHEAASVIYVNFGSTTVLTENQLIEFALGIAHSKYPFLWVTRPDLVMGGHTNLPQELMDEIEGRGPKVFSSKEGEVRVVFFALMIAIVKSFSSVYDNYKLLRGAHVSSESVATKVEEVNELGSVMDEKEQELDDSDEVFGGWDSLGVGNRGSIAERRPARVFNCGRPAVAVEGPDLFARAWMVWQGSKAPASKSWGFFKSETCFQGAEISLDKAIDRLPLVPGALEVVGIGYTELRNKDTTMSKFQVFLAQNSGEELAKHKEQIRRISFGLCC</sequence>
<gene>
    <name evidence="1" type="ORF">MRB53_025885</name>
</gene>
<reference evidence="1 2" key="1">
    <citation type="journal article" date="2022" name="Hortic Res">
        <title>A haplotype resolved chromosomal level avocado genome allows analysis of novel avocado genes.</title>
        <authorList>
            <person name="Nath O."/>
            <person name="Fletcher S.J."/>
            <person name="Hayward A."/>
            <person name="Shaw L.M."/>
            <person name="Masouleh A.K."/>
            <person name="Furtado A."/>
            <person name="Henry R.J."/>
            <person name="Mitter N."/>
        </authorList>
    </citation>
    <scope>NUCLEOTIDE SEQUENCE [LARGE SCALE GENOMIC DNA]</scope>
    <source>
        <strain evidence="2">cv. Hass</strain>
    </source>
</reference>
<evidence type="ECO:0000313" key="2">
    <source>
        <dbReference type="Proteomes" id="UP001234297"/>
    </source>
</evidence>